<feature type="chain" id="PRO_5039680443" description="DUF5067 domain-containing protein" evidence="2">
    <location>
        <begin position="21"/>
        <end position="324"/>
    </location>
</feature>
<accession>R3WQ43</accession>
<proteinExistence type="predicted"/>
<gene>
    <name evidence="4" type="ORF">UC7_00611</name>
</gene>
<dbReference type="Gene3D" id="3.40.1000.10">
    <property type="entry name" value="Mog1/PsbP, alpha/beta/alpha sandwich"/>
    <property type="match status" value="1"/>
</dbReference>
<evidence type="ECO:0000256" key="1">
    <source>
        <dbReference type="ARBA" id="ARBA00022729"/>
    </source>
</evidence>
<comment type="caution">
    <text evidence="4">The sequence shown here is derived from an EMBL/GenBank/DDBJ whole genome shotgun (WGS) entry which is preliminary data.</text>
</comment>
<dbReference type="RefSeq" id="WP_010770794.1">
    <property type="nucleotide sequence ID" value="NZ_KB946332.1"/>
</dbReference>
<dbReference type="AlphaFoldDB" id="R3WQ43"/>
<evidence type="ECO:0000259" key="3">
    <source>
        <dbReference type="Pfam" id="PF16729"/>
    </source>
</evidence>
<dbReference type="InterPro" id="IPR031989">
    <property type="entry name" value="DUF5067"/>
</dbReference>
<feature type="signal peptide" evidence="2">
    <location>
        <begin position="1"/>
        <end position="20"/>
    </location>
</feature>
<dbReference type="Proteomes" id="UP000013840">
    <property type="component" value="Unassembled WGS sequence"/>
</dbReference>
<keyword evidence="5" id="KW-1185">Reference proteome</keyword>
<evidence type="ECO:0000256" key="2">
    <source>
        <dbReference type="SAM" id="SignalP"/>
    </source>
</evidence>
<dbReference type="PROSITE" id="PS51257">
    <property type="entry name" value="PROKAR_LIPOPROTEIN"/>
    <property type="match status" value="1"/>
</dbReference>
<dbReference type="eggNOG" id="ENOG50306WF">
    <property type="taxonomic scope" value="Bacteria"/>
</dbReference>
<evidence type="ECO:0000313" key="4">
    <source>
        <dbReference type="EMBL" id="EOL49946.1"/>
    </source>
</evidence>
<organism evidence="4 5">
    <name type="scientific">Enterococcus caccae ATCC BAA-1240</name>
    <dbReference type="NCBI Taxonomy" id="1158612"/>
    <lineage>
        <taxon>Bacteria</taxon>
        <taxon>Bacillati</taxon>
        <taxon>Bacillota</taxon>
        <taxon>Bacilli</taxon>
        <taxon>Lactobacillales</taxon>
        <taxon>Enterococcaceae</taxon>
        <taxon>Enterococcus</taxon>
    </lineage>
</organism>
<name>R3WQ43_9ENTE</name>
<feature type="domain" description="DUF5067" evidence="3">
    <location>
        <begin position="185"/>
        <end position="308"/>
    </location>
</feature>
<dbReference type="STRING" id="317735.RU98_GL000590"/>
<dbReference type="Pfam" id="PF16729">
    <property type="entry name" value="DUF5067"/>
    <property type="match status" value="1"/>
</dbReference>
<protein>
    <recommendedName>
        <fullName evidence="3">DUF5067 domain-containing protein</fullName>
    </recommendedName>
</protein>
<dbReference type="OrthoDB" id="2179640at2"/>
<dbReference type="PATRIC" id="fig|1158612.3.peg.617"/>
<dbReference type="EMBL" id="AJAU01000007">
    <property type="protein sequence ID" value="EOL49946.1"/>
    <property type="molecule type" value="Genomic_DNA"/>
</dbReference>
<reference evidence="4 5" key="1">
    <citation type="submission" date="2013-02" db="EMBL/GenBank/DDBJ databases">
        <title>The Genome Sequence of Enterococcus caccae BAA-1240.</title>
        <authorList>
            <consortium name="The Broad Institute Genome Sequencing Platform"/>
            <consortium name="The Broad Institute Genome Sequencing Center for Infectious Disease"/>
            <person name="Earl A.M."/>
            <person name="Gilmore M.S."/>
            <person name="Lebreton F."/>
            <person name="Walker B."/>
            <person name="Young S.K."/>
            <person name="Zeng Q."/>
            <person name="Gargeya S."/>
            <person name="Fitzgerald M."/>
            <person name="Haas B."/>
            <person name="Abouelleil A."/>
            <person name="Alvarado L."/>
            <person name="Arachchi H.M."/>
            <person name="Berlin A.M."/>
            <person name="Chapman S.B."/>
            <person name="Dewar J."/>
            <person name="Goldberg J."/>
            <person name="Griggs A."/>
            <person name="Gujja S."/>
            <person name="Hansen M."/>
            <person name="Howarth C."/>
            <person name="Imamovic A."/>
            <person name="Larimer J."/>
            <person name="McCowan C."/>
            <person name="Murphy C."/>
            <person name="Neiman D."/>
            <person name="Pearson M."/>
            <person name="Priest M."/>
            <person name="Roberts A."/>
            <person name="Saif S."/>
            <person name="Shea T."/>
            <person name="Sisk P."/>
            <person name="Sykes S."/>
            <person name="Wortman J."/>
            <person name="Nusbaum C."/>
            <person name="Birren B."/>
        </authorList>
    </citation>
    <scope>NUCLEOTIDE SEQUENCE [LARGE SCALE GENOMIC DNA]</scope>
    <source>
        <strain evidence="4 5">ATCC BAA-1240</strain>
    </source>
</reference>
<dbReference type="InterPro" id="IPR029050">
    <property type="entry name" value="Immunoprotect_excell_Ig-like"/>
</dbReference>
<sequence>MKKFSLALLTVVISSLFLIGCTKQLDEKKTQFNDEGVTYEFQLPGAWKADQEPNKEYGLQTAFSGEDTKSNSYVFISTIPVKDVVQKGFGEQTREKLKERYRYKEAKDIYMKKITIGEAPAYKYTLNTTFKEKSVWAHLYYIWTEHGFVQVTFYSADDNAYKKRSEQIDASVETFKERSFDKLEAEKEQAAQAKEAGDIVTIENKDIKMETTAVRQVTGAEGKKMLAIRYTFTNLGLETAHPSVWQEVVTATQNGKTLLIGNLPQESDLLDVKELAATQTNTVNLGEQIESVVLYELQDKSLVELNFSQEAFPGKESVRVVVPK</sequence>
<dbReference type="Gene3D" id="2.60.40.1240">
    <property type="match status" value="1"/>
</dbReference>
<evidence type="ECO:0000313" key="5">
    <source>
        <dbReference type="Proteomes" id="UP000013840"/>
    </source>
</evidence>
<keyword evidence="1 2" id="KW-0732">Signal</keyword>